<evidence type="ECO:0000313" key="3">
    <source>
        <dbReference type="EMBL" id="GAA4673316.1"/>
    </source>
</evidence>
<dbReference type="PANTHER" id="PTHR48090">
    <property type="entry name" value="UNDECAPRENYL-PHOSPHATE 4-DEOXY-4-FORMAMIDO-L-ARABINOSE TRANSFERASE-RELATED"/>
    <property type="match status" value="1"/>
</dbReference>
<dbReference type="RefSeq" id="WP_345377596.1">
    <property type="nucleotide sequence ID" value="NZ_BAABIC010000001.1"/>
</dbReference>
<dbReference type="EMBL" id="BAABIC010000001">
    <property type="protein sequence ID" value="GAA4673316.1"/>
    <property type="molecule type" value="Genomic_DNA"/>
</dbReference>
<sequence length="275" mass="28825">MDGSTPDGSRGRPSVSVVVPTLNERRNIGRLLAGLDPRYEVVVSDGGSVDGTPEAARAARPSCRVVRQSGRGRGTSILTGLWSATGDLLVTLDADGSADPHEVPRAVAALEAGADMAKGARTLACRTRAGTGRSVADLAVASVASAVLGTAFADICCGLTAMRRSVLPRLDLPDGRRRSTDPPVLGDGVEFEVVLACRAITAGLSIRSIPGLQKAQWCEYRAEPSIPDRGRILRALFLERRRAARARRTRIALPLLAAPSEEISATGIRRSADGG</sequence>
<comment type="similarity">
    <text evidence="1">Belongs to the glycosyltransferase 2 family.</text>
</comment>
<dbReference type="Pfam" id="PF00535">
    <property type="entry name" value="Glycos_transf_2"/>
    <property type="match status" value="1"/>
</dbReference>
<feature type="domain" description="Glycosyltransferase 2-like" evidence="2">
    <location>
        <begin position="16"/>
        <end position="167"/>
    </location>
</feature>
<comment type="caution">
    <text evidence="3">The sequence shown here is derived from an EMBL/GenBank/DDBJ whole genome shotgun (WGS) entry which is preliminary data.</text>
</comment>
<dbReference type="Proteomes" id="UP001500325">
    <property type="component" value="Unassembled WGS sequence"/>
</dbReference>
<protein>
    <recommendedName>
        <fullName evidence="2">Glycosyltransferase 2-like domain-containing protein</fullName>
    </recommendedName>
</protein>
<keyword evidence="4" id="KW-1185">Reference proteome</keyword>
<evidence type="ECO:0000256" key="1">
    <source>
        <dbReference type="ARBA" id="ARBA00006739"/>
    </source>
</evidence>
<dbReference type="SUPFAM" id="SSF53448">
    <property type="entry name" value="Nucleotide-diphospho-sugar transferases"/>
    <property type="match status" value="1"/>
</dbReference>
<dbReference type="CDD" id="cd04179">
    <property type="entry name" value="DPM_DPG-synthase_like"/>
    <property type="match status" value="1"/>
</dbReference>
<dbReference type="PANTHER" id="PTHR48090:SF7">
    <property type="entry name" value="RFBJ PROTEIN"/>
    <property type="match status" value="1"/>
</dbReference>
<evidence type="ECO:0000313" key="4">
    <source>
        <dbReference type="Proteomes" id="UP001500325"/>
    </source>
</evidence>
<evidence type="ECO:0000259" key="2">
    <source>
        <dbReference type="Pfam" id="PF00535"/>
    </source>
</evidence>
<dbReference type="Gene3D" id="3.90.550.10">
    <property type="entry name" value="Spore Coat Polysaccharide Biosynthesis Protein SpsA, Chain A"/>
    <property type="match status" value="1"/>
</dbReference>
<accession>A0ABP8VXZ1</accession>
<name>A0ABP8VXZ1_9PSEU</name>
<proteinExistence type="inferred from homology"/>
<organism evidence="3 4">
    <name type="scientific">Pseudonocardia yuanmonensis</name>
    <dbReference type="NCBI Taxonomy" id="1095914"/>
    <lineage>
        <taxon>Bacteria</taxon>
        <taxon>Bacillati</taxon>
        <taxon>Actinomycetota</taxon>
        <taxon>Actinomycetes</taxon>
        <taxon>Pseudonocardiales</taxon>
        <taxon>Pseudonocardiaceae</taxon>
        <taxon>Pseudonocardia</taxon>
    </lineage>
</organism>
<reference evidence="4" key="1">
    <citation type="journal article" date="2019" name="Int. J. Syst. Evol. Microbiol.">
        <title>The Global Catalogue of Microorganisms (GCM) 10K type strain sequencing project: providing services to taxonomists for standard genome sequencing and annotation.</title>
        <authorList>
            <consortium name="The Broad Institute Genomics Platform"/>
            <consortium name="The Broad Institute Genome Sequencing Center for Infectious Disease"/>
            <person name="Wu L."/>
            <person name="Ma J."/>
        </authorList>
    </citation>
    <scope>NUCLEOTIDE SEQUENCE [LARGE SCALE GENOMIC DNA]</scope>
    <source>
        <strain evidence="4">JCM 18055</strain>
    </source>
</reference>
<dbReference type="InterPro" id="IPR001173">
    <property type="entry name" value="Glyco_trans_2-like"/>
</dbReference>
<gene>
    <name evidence="3" type="ORF">GCM10023215_00940</name>
</gene>
<dbReference type="InterPro" id="IPR029044">
    <property type="entry name" value="Nucleotide-diphossugar_trans"/>
</dbReference>
<dbReference type="InterPro" id="IPR050256">
    <property type="entry name" value="Glycosyltransferase_2"/>
</dbReference>